<name>A0A401USN0_9CLOT</name>
<dbReference type="AlphaFoldDB" id="A0A401USN0"/>
<proteinExistence type="predicted"/>
<protein>
    <submittedName>
        <fullName evidence="1">Uncharacterized protein</fullName>
    </submittedName>
</protein>
<dbReference type="Proteomes" id="UP000287872">
    <property type="component" value="Unassembled WGS sequence"/>
</dbReference>
<evidence type="ECO:0000313" key="2">
    <source>
        <dbReference type="Proteomes" id="UP000287872"/>
    </source>
</evidence>
<reference evidence="1 2" key="1">
    <citation type="submission" date="2018-11" db="EMBL/GenBank/DDBJ databases">
        <title>Genome sequencing and assembly of Clostridium tagluense strain A121.</title>
        <authorList>
            <person name="Murakami T."/>
            <person name="Segawa T."/>
            <person name="Shcherbakova V.A."/>
            <person name="Mori H."/>
            <person name="Yoshimura Y."/>
        </authorList>
    </citation>
    <scope>NUCLEOTIDE SEQUENCE [LARGE SCALE GENOMIC DNA]</scope>
    <source>
        <strain evidence="1 2">A121</strain>
    </source>
</reference>
<evidence type="ECO:0000313" key="1">
    <source>
        <dbReference type="EMBL" id="GCD12560.1"/>
    </source>
</evidence>
<accession>A0A401USN0</accession>
<keyword evidence="2" id="KW-1185">Reference proteome</keyword>
<gene>
    <name evidence="1" type="ORF">Ctaglu_41830</name>
</gene>
<sequence length="88" mass="10245">MFYDASLHYKGNRKIRTVIVYSSDIKKAESYIDAGSIKYNIEAYYMSNIDGDEKYNYLKNKIDSNEELTDEEVLGLTFIPLMKGKLTR</sequence>
<dbReference type="RefSeq" id="WP_233439895.1">
    <property type="nucleotide sequence ID" value="NZ_BHYK01000036.1"/>
</dbReference>
<organism evidence="1 2">
    <name type="scientific">Clostridium tagluense</name>
    <dbReference type="NCBI Taxonomy" id="360422"/>
    <lineage>
        <taxon>Bacteria</taxon>
        <taxon>Bacillati</taxon>
        <taxon>Bacillota</taxon>
        <taxon>Clostridia</taxon>
        <taxon>Eubacteriales</taxon>
        <taxon>Clostridiaceae</taxon>
        <taxon>Clostridium</taxon>
    </lineage>
</organism>
<dbReference type="EMBL" id="BHYK01000036">
    <property type="protein sequence ID" value="GCD12560.1"/>
    <property type="molecule type" value="Genomic_DNA"/>
</dbReference>
<comment type="caution">
    <text evidence="1">The sequence shown here is derived from an EMBL/GenBank/DDBJ whole genome shotgun (WGS) entry which is preliminary data.</text>
</comment>